<feature type="compositionally biased region" description="Acidic residues" evidence="1">
    <location>
        <begin position="133"/>
        <end position="142"/>
    </location>
</feature>
<dbReference type="CDD" id="cd09598">
    <property type="entry name" value="M4_like"/>
    <property type="match status" value="1"/>
</dbReference>
<accession>A0A0F9MMQ5</accession>
<sequence>MKLTEIIGLDEIHAKKLEKEGITSVEDLLPLTSYQIKKIAKKIGVSAQTLDTWQEHADLMRIKGINPDYANVLNLIGIDSVKELAHRNPKSTLDRIKKLNKEQPDLLTKLPTLTQVKGWITKAKSDDTSDNGTDVDPDDTTEDREKKKTSSGSKVRVWKQDPTVLPIGMRSSYIYTSVQNGPKDDKIEIIGMPIAKSDKNHDFLFDFEKKPKEFDAVHTFTVIRQVITMYERALLRQDNSYPGFNWQWGAEPINVYPYAEYGANAYYSRDEKALKFFYFNPNDDNTKPLVYTCRSFDIVAHETGHAFLDAVCPNYLVSWHPQTGGLHEAFGDLTSIFTLLAQMDMCEAVVAESKADLHSKTFFPIIGEQFGEAIYGKPSGLRNADNDLKMSEVSDEVHDISQVFTGAVYDILADMFETHLDMKRYDPAETLFRVGYRMALLVINALFLNKHANATYKEVAKTMIELETVEVFKKSILKEFTQREIIGVRLTAPDIKKEYSYKGCCATLQRDEFQGYIRKARGK</sequence>
<dbReference type="Gene3D" id="3.10.170.10">
    <property type="match status" value="1"/>
</dbReference>
<evidence type="ECO:0000313" key="3">
    <source>
        <dbReference type="EMBL" id="KKN00667.1"/>
    </source>
</evidence>
<feature type="domain" description="DUF4332" evidence="2">
    <location>
        <begin position="13"/>
        <end position="125"/>
    </location>
</feature>
<evidence type="ECO:0000256" key="1">
    <source>
        <dbReference type="SAM" id="MobiDB-lite"/>
    </source>
</evidence>
<gene>
    <name evidence="3" type="ORF">LCGC14_1135480</name>
</gene>
<dbReference type="EMBL" id="LAZR01005349">
    <property type="protein sequence ID" value="KKN00667.1"/>
    <property type="molecule type" value="Genomic_DNA"/>
</dbReference>
<feature type="region of interest" description="Disordered" evidence="1">
    <location>
        <begin position="123"/>
        <end position="155"/>
    </location>
</feature>
<dbReference type="Pfam" id="PF14229">
    <property type="entry name" value="DUF4332"/>
    <property type="match status" value="1"/>
</dbReference>
<comment type="caution">
    <text evidence="3">The sequence shown here is derived from an EMBL/GenBank/DDBJ whole genome shotgun (WGS) entry which is preliminary data.</text>
</comment>
<dbReference type="AlphaFoldDB" id="A0A0F9MMQ5"/>
<dbReference type="SUPFAM" id="SSF55486">
    <property type="entry name" value="Metalloproteases ('zincins'), catalytic domain"/>
    <property type="match status" value="1"/>
</dbReference>
<proteinExistence type="predicted"/>
<evidence type="ECO:0000259" key="2">
    <source>
        <dbReference type="Pfam" id="PF14229"/>
    </source>
</evidence>
<protein>
    <recommendedName>
        <fullName evidence="2">DUF4332 domain-containing protein</fullName>
    </recommendedName>
</protein>
<name>A0A0F9MMQ5_9ZZZZ</name>
<dbReference type="InterPro" id="IPR025567">
    <property type="entry name" value="DUF4332"/>
</dbReference>
<organism evidence="3">
    <name type="scientific">marine sediment metagenome</name>
    <dbReference type="NCBI Taxonomy" id="412755"/>
    <lineage>
        <taxon>unclassified sequences</taxon>
        <taxon>metagenomes</taxon>
        <taxon>ecological metagenomes</taxon>
    </lineage>
</organism>
<reference evidence="3" key="1">
    <citation type="journal article" date="2015" name="Nature">
        <title>Complex archaea that bridge the gap between prokaryotes and eukaryotes.</title>
        <authorList>
            <person name="Spang A."/>
            <person name="Saw J.H."/>
            <person name="Jorgensen S.L."/>
            <person name="Zaremba-Niedzwiedzka K."/>
            <person name="Martijn J."/>
            <person name="Lind A.E."/>
            <person name="van Eijk R."/>
            <person name="Schleper C."/>
            <person name="Guy L."/>
            <person name="Ettema T.J."/>
        </authorList>
    </citation>
    <scope>NUCLEOTIDE SEQUENCE</scope>
</reference>